<feature type="transmembrane region" description="Helical" evidence="7">
    <location>
        <begin position="344"/>
        <end position="364"/>
    </location>
</feature>
<dbReference type="InterPro" id="IPR036259">
    <property type="entry name" value="MFS_trans_sf"/>
</dbReference>
<evidence type="ECO:0000256" key="4">
    <source>
        <dbReference type="ARBA" id="ARBA00022692"/>
    </source>
</evidence>
<organism evidence="8">
    <name type="scientific">Aureoumbra lagunensis</name>
    <dbReference type="NCBI Taxonomy" id="44058"/>
    <lineage>
        <taxon>Eukaryota</taxon>
        <taxon>Sar</taxon>
        <taxon>Stramenopiles</taxon>
        <taxon>Ochrophyta</taxon>
        <taxon>Pelagophyceae</taxon>
        <taxon>Pelagomonadales</taxon>
        <taxon>Aureoumbra</taxon>
    </lineage>
</organism>
<accession>A0A7S3K1S5</accession>
<comment type="similarity">
    <text evidence="2">Belongs to the major facilitator superfamily. Folate-biopterin transporter (TC 2.A.71) family.</text>
</comment>
<dbReference type="AlphaFoldDB" id="A0A7S3K1S5"/>
<name>A0A7S3K1S5_9STRA</name>
<dbReference type="EMBL" id="HBIJ01015231">
    <property type="protein sequence ID" value="CAE0369422.1"/>
    <property type="molecule type" value="Transcribed_RNA"/>
</dbReference>
<dbReference type="PANTHER" id="PTHR31585:SF0">
    <property type="entry name" value="FOLATE-BIOPTERIN TRANSPORTER 1, CHLOROPLASTIC"/>
    <property type="match status" value="1"/>
</dbReference>
<dbReference type="GO" id="GO:0016020">
    <property type="term" value="C:membrane"/>
    <property type="evidence" value="ECO:0007669"/>
    <property type="project" value="UniProtKB-SubCell"/>
</dbReference>
<evidence type="ECO:0000256" key="3">
    <source>
        <dbReference type="ARBA" id="ARBA00022448"/>
    </source>
</evidence>
<reference evidence="8" key="1">
    <citation type="submission" date="2021-01" db="EMBL/GenBank/DDBJ databases">
        <authorList>
            <person name="Corre E."/>
            <person name="Pelletier E."/>
            <person name="Niang G."/>
            <person name="Scheremetjew M."/>
            <person name="Finn R."/>
            <person name="Kale V."/>
            <person name="Holt S."/>
            <person name="Cochrane G."/>
            <person name="Meng A."/>
            <person name="Brown T."/>
            <person name="Cohen L."/>
        </authorList>
    </citation>
    <scope>NUCLEOTIDE SEQUENCE</scope>
    <source>
        <strain evidence="8">CCMP1510</strain>
    </source>
</reference>
<keyword evidence="3" id="KW-0813">Transport</keyword>
<dbReference type="InterPro" id="IPR039309">
    <property type="entry name" value="BT1"/>
</dbReference>
<feature type="transmembrane region" description="Helical" evidence="7">
    <location>
        <begin position="305"/>
        <end position="324"/>
    </location>
</feature>
<feature type="transmembrane region" description="Helical" evidence="7">
    <location>
        <begin position="458"/>
        <end position="481"/>
    </location>
</feature>
<sequence length="603" mass="65497">MILSVREEVTLPLGLLALYGLGSVADSLALTATTIWLNKDLHMRQETQTLFYAAMFVPYSLKPSYGLVSELVQSRRLVYVLAIVAEALLYAVCGLLVHSIPVAFTVVIARETCAACAEMMLSAVLADTVTQSSISPENAQAQAGGARWLGTITGYLIQLWLYSCDDEYGSVRPRHVIASTALVLLPTAILGSFALPVTRTLSSFIATEERNNCDLYQSSRTSLGCVLIIVQALCVWITLKHLVSPSYRDLWRAILWLVVSLLILVMAFCIWKCVCDAKRCSSLNQTLLTTAGKGIVTTKRITQRLLGNAIIPAILVFALNAAPTAGVQISNLEYYLFFQVKPCYLPYLELIMAASALAGCTLYAQFGQYIARRKSLLFILFSAAAAAPLAFWPLAKAKPIGTSQRFCLLQICIGRFGYDALVRAFNSFISEFALTAQTAITLRTALALSGHTANAATYGALLALVDSGASISGWMAAPLVARANIGYDNYSRLPWLLRLCALMQFLAIIPLFALATPSSPINSQQHNDKLLSVAFISSNDCHEEDSDDLSSILHPAGSYRIINTDNSVENILDPARNTATPNFASSFASDTRQQCTEGTDENS</sequence>
<feature type="transmembrane region" description="Helical" evidence="7">
    <location>
        <begin position="376"/>
        <end position="395"/>
    </location>
</feature>
<evidence type="ECO:0000256" key="2">
    <source>
        <dbReference type="ARBA" id="ARBA00007015"/>
    </source>
</evidence>
<feature type="transmembrane region" description="Helical" evidence="7">
    <location>
        <begin position="219"/>
        <end position="239"/>
    </location>
</feature>
<keyword evidence="6 7" id="KW-0472">Membrane</keyword>
<dbReference type="PANTHER" id="PTHR31585">
    <property type="entry name" value="FOLATE-BIOPTERIN TRANSPORTER 1, CHLOROPLASTIC"/>
    <property type="match status" value="1"/>
</dbReference>
<keyword evidence="4 7" id="KW-0812">Transmembrane</keyword>
<evidence type="ECO:0000256" key="6">
    <source>
        <dbReference type="ARBA" id="ARBA00023136"/>
    </source>
</evidence>
<comment type="subcellular location">
    <subcellularLocation>
        <location evidence="1">Membrane</location>
        <topology evidence="1">Multi-pass membrane protein</topology>
    </subcellularLocation>
</comment>
<feature type="transmembrane region" description="Helical" evidence="7">
    <location>
        <begin position="12"/>
        <end position="37"/>
    </location>
</feature>
<keyword evidence="5 7" id="KW-1133">Transmembrane helix</keyword>
<evidence type="ECO:0000256" key="5">
    <source>
        <dbReference type="ARBA" id="ARBA00022989"/>
    </source>
</evidence>
<evidence type="ECO:0000256" key="7">
    <source>
        <dbReference type="SAM" id="Phobius"/>
    </source>
</evidence>
<evidence type="ECO:0000256" key="1">
    <source>
        <dbReference type="ARBA" id="ARBA00004141"/>
    </source>
</evidence>
<feature type="transmembrane region" description="Helical" evidence="7">
    <location>
        <begin position="176"/>
        <end position="198"/>
    </location>
</feature>
<dbReference type="SUPFAM" id="SSF103473">
    <property type="entry name" value="MFS general substrate transporter"/>
    <property type="match status" value="1"/>
</dbReference>
<gene>
    <name evidence="8" type="ORF">ALAG00032_LOCUS10185</name>
</gene>
<feature type="transmembrane region" description="Helical" evidence="7">
    <location>
        <begin position="49"/>
        <end position="65"/>
    </location>
</feature>
<evidence type="ECO:0000313" key="8">
    <source>
        <dbReference type="EMBL" id="CAE0369422.1"/>
    </source>
</evidence>
<proteinExistence type="inferred from homology"/>
<feature type="transmembrane region" description="Helical" evidence="7">
    <location>
        <begin position="251"/>
        <end position="271"/>
    </location>
</feature>
<feature type="transmembrane region" description="Helical" evidence="7">
    <location>
        <begin position="493"/>
        <end position="515"/>
    </location>
</feature>
<protein>
    <submittedName>
        <fullName evidence="8">Uncharacterized protein</fullName>
    </submittedName>
</protein>